<feature type="binding site" evidence="6">
    <location>
        <position position="60"/>
    </location>
    <ligand>
        <name>Zn(2+)</name>
        <dbReference type="ChEBI" id="CHEBI:29105"/>
    </ligand>
</feature>
<dbReference type="SUPFAM" id="SSF51316">
    <property type="entry name" value="Mss4-like"/>
    <property type="match status" value="1"/>
</dbReference>
<dbReference type="NCBIfam" id="TIGR00357">
    <property type="entry name" value="peptide-methionine (R)-S-oxide reductase MsrB"/>
    <property type="match status" value="1"/>
</dbReference>
<evidence type="ECO:0000256" key="6">
    <source>
        <dbReference type="HAMAP-Rule" id="MF_01400"/>
    </source>
</evidence>
<dbReference type="GO" id="GO:0030091">
    <property type="term" value="P:protein repair"/>
    <property type="evidence" value="ECO:0007669"/>
    <property type="project" value="InterPro"/>
</dbReference>
<evidence type="ECO:0000256" key="5">
    <source>
        <dbReference type="ARBA" id="ARBA00048488"/>
    </source>
</evidence>
<evidence type="ECO:0000259" key="8">
    <source>
        <dbReference type="PROSITE" id="PS51790"/>
    </source>
</evidence>
<dbReference type="InterPro" id="IPR011057">
    <property type="entry name" value="Mss4-like_sf"/>
</dbReference>
<feature type="binding site" evidence="6">
    <location>
        <position position="109"/>
    </location>
    <ligand>
        <name>Zn(2+)</name>
        <dbReference type="ChEBI" id="CHEBI:29105"/>
    </ligand>
</feature>
<evidence type="ECO:0000256" key="1">
    <source>
        <dbReference type="ARBA" id="ARBA00007174"/>
    </source>
</evidence>
<proteinExistence type="inferred from homology"/>
<sequence>MAKPEADDSRDGGGRASSGTDADWKQQLTPEQYRITREKGTERAFTGEYHDCHDDGVYRCICCGTDLFSSDTKFDSGTGWPSFYQPLKKENVAEADDRKFFMHRTEVLCSQCGAHLGHVFPDGPKPTGLRYCINSAALKFEKKI</sequence>
<name>A0A1F6T4N9_9PROT</name>
<comment type="catalytic activity">
    <reaction evidence="5 6">
        <text>L-methionyl-[protein] + [thioredoxin]-disulfide + H2O = L-methionyl-(R)-S-oxide-[protein] + [thioredoxin]-dithiol</text>
        <dbReference type="Rhea" id="RHEA:24164"/>
        <dbReference type="Rhea" id="RHEA-COMP:10698"/>
        <dbReference type="Rhea" id="RHEA-COMP:10700"/>
        <dbReference type="Rhea" id="RHEA-COMP:12313"/>
        <dbReference type="Rhea" id="RHEA-COMP:12314"/>
        <dbReference type="ChEBI" id="CHEBI:15377"/>
        <dbReference type="ChEBI" id="CHEBI:16044"/>
        <dbReference type="ChEBI" id="CHEBI:29950"/>
        <dbReference type="ChEBI" id="CHEBI:45764"/>
        <dbReference type="ChEBI" id="CHEBI:50058"/>
        <dbReference type="EC" id="1.8.4.12"/>
    </reaction>
</comment>
<dbReference type="Pfam" id="PF01641">
    <property type="entry name" value="SelR"/>
    <property type="match status" value="1"/>
</dbReference>
<dbReference type="GO" id="GO:0005737">
    <property type="term" value="C:cytoplasm"/>
    <property type="evidence" value="ECO:0007669"/>
    <property type="project" value="TreeGrafter"/>
</dbReference>
<keyword evidence="4 6" id="KW-0560">Oxidoreductase</keyword>
<dbReference type="HAMAP" id="MF_01400">
    <property type="entry name" value="MsrB"/>
    <property type="match status" value="1"/>
</dbReference>
<protein>
    <recommendedName>
        <fullName evidence="6">Peptide methionine sulfoxide reductase MsrB</fullName>
        <ecNumber evidence="6">1.8.4.12</ecNumber>
    </recommendedName>
    <alternativeName>
        <fullName evidence="6">Peptide-methionine (R)-S-oxide reductase</fullName>
    </alternativeName>
</protein>
<evidence type="ECO:0000256" key="3">
    <source>
        <dbReference type="ARBA" id="ARBA00022833"/>
    </source>
</evidence>
<dbReference type="EMBL" id="MFSQ01000066">
    <property type="protein sequence ID" value="OGI40101.1"/>
    <property type="molecule type" value="Genomic_DNA"/>
</dbReference>
<dbReference type="Gene3D" id="2.170.150.20">
    <property type="entry name" value="Peptide methionine sulfoxide reductase"/>
    <property type="match status" value="1"/>
</dbReference>
<dbReference type="GO" id="GO:0006979">
    <property type="term" value="P:response to oxidative stress"/>
    <property type="evidence" value="ECO:0007669"/>
    <property type="project" value="InterPro"/>
</dbReference>
<feature type="domain" description="MsrB" evidence="8">
    <location>
        <begin position="21"/>
        <end position="143"/>
    </location>
</feature>
<comment type="caution">
    <text evidence="9">The sequence shown here is derived from an EMBL/GenBank/DDBJ whole genome shotgun (WGS) entry which is preliminary data.</text>
</comment>
<dbReference type="STRING" id="1817756.A2140_01625"/>
<feature type="binding site" evidence="6">
    <location>
        <position position="112"/>
    </location>
    <ligand>
        <name>Zn(2+)</name>
        <dbReference type="ChEBI" id="CHEBI:29105"/>
    </ligand>
</feature>
<comment type="similarity">
    <text evidence="1 6">Belongs to the MsrB Met sulfoxide reductase family.</text>
</comment>
<dbReference type="FunFam" id="2.170.150.20:FF:000001">
    <property type="entry name" value="Peptide methionine sulfoxide reductase MsrB"/>
    <property type="match status" value="1"/>
</dbReference>
<dbReference type="EC" id="1.8.4.12" evidence="6"/>
<dbReference type="PANTHER" id="PTHR10173">
    <property type="entry name" value="METHIONINE SULFOXIDE REDUCTASE"/>
    <property type="match status" value="1"/>
</dbReference>
<dbReference type="AlphaFoldDB" id="A0A1F6T4N9"/>
<organism evidence="9 10">
    <name type="scientific">Candidatus Muproteobacteria bacterium RBG_16_62_13</name>
    <dbReference type="NCBI Taxonomy" id="1817756"/>
    <lineage>
        <taxon>Bacteria</taxon>
        <taxon>Pseudomonadati</taxon>
        <taxon>Pseudomonadota</taxon>
        <taxon>Candidatus Muproteobacteria</taxon>
    </lineage>
</organism>
<dbReference type="Proteomes" id="UP000178379">
    <property type="component" value="Unassembled WGS sequence"/>
</dbReference>
<dbReference type="PROSITE" id="PS51790">
    <property type="entry name" value="MSRB"/>
    <property type="match status" value="1"/>
</dbReference>
<evidence type="ECO:0000313" key="9">
    <source>
        <dbReference type="EMBL" id="OGI40101.1"/>
    </source>
</evidence>
<feature type="compositionally biased region" description="Basic and acidic residues" evidence="7">
    <location>
        <begin position="1"/>
        <end position="13"/>
    </location>
</feature>
<dbReference type="InterPro" id="IPR002579">
    <property type="entry name" value="Met_Sox_Rdtase_MsrB_dom"/>
</dbReference>
<feature type="active site" description="Nucleophile" evidence="6">
    <location>
        <position position="132"/>
    </location>
</feature>
<dbReference type="InterPro" id="IPR028427">
    <property type="entry name" value="Met_Sox_Rdtase_MsrB"/>
</dbReference>
<dbReference type="PANTHER" id="PTHR10173:SF52">
    <property type="entry name" value="METHIONINE-R-SULFOXIDE REDUCTASE B1"/>
    <property type="match status" value="1"/>
</dbReference>
<feature type="binding site" evidence="6">
    <location>
        <position position="63"/>
    </location>
    <ligand>
        <name>Zn(2+)</name>
        <dbReference type="ChEBI" id="CHEBI:29105"/>
    </ligand>
</feature>
<evidence type="ECO:0000313" key="10">
    <source>
        <dbReference type="Proteomes" id="UP000178379"/>
    </source>
</evidence>
<comment type="cofactor">
    <cofactor evidence="6">
        <name>Zn(2+)</name>
        <dbReference type="ChEBI" id="CHEBI:29105"/>
    </cofactor>
    <text evidence="6">Binds 1 zinc ion per subunit. The zinc ion is important for the structural integrity of the protein.</text>
</comment>
<keyword evidence="2 6" id="KW-0479">Metal-binding</keyword>
<dbReference type="GO" id="GO:0008270">
    <property type="term" value="F:zinc ion binding"/>
    <property type="evidence" value="ECO:0007669"/>
    <property type="project" value="UniProtKB-UniRule"/>
</dbReference>
<evidence type="ECO:0000256" key="4">
    <source>
        <dbReference type="ARBA" id="ARBA00023002"/>
    </source>
</evidence>
<feature type="region of interest" description="Disordered" evidence="7">
    <location>
        <begin position="1"/>
        <end position="28"/>
    </location>
</feature>
<keyword evidence="3 6" id="KW-0862">Zinc</keyword>
<evidence type="ECO:0000256" key="2">
    <source>
        <dbReference type="ARBA" id="ARBA00022723"/>
    </source>
</evidence>
<gene>
    <name evidence="6" type="primary">msrB</name>
    <name evidence="9" type="ORF">A2140_01625</name>
</gene>
<reference evidence="9 10" key="1">
    <citation type="journal article" date="2016" name="Nat. Commun.">
        <title>Thousands of microbial genomes shed light on interconnected biogeochemical processes in an aquifer system.</title>
        <authorList>
            <person name="Anantharaman K."/>
            <person name="Brown C.T."/>
            <person name="Hug L.A."/>
            <person name="Sharon I."/>
            <person name="Castelle C.J."/>
            <person name="Probst A.J."/>
            <person name="Thomas B.C."/>
            <person name="Singh A."/>
            <person name="Wilkins M.J."/>
            <person name="Karaoz U."/>
            <person name="Brodie E.L."/>
            <person name="Williams K.H."/>
            <person name="Hubbard S.S."/>
            <person name="Banfield J.F."/>
        </authorList>
    </citation>
    <scope>NUCLEOTIDE SEQUENCE [LARGE SCALE GENOMIC DNA]</scope>
</reference>
<evidence type="ECO:0000256" key="7">
    <source>
        <dbReference type="SAM" id="MobiDB-lite"/>
    </source>
</evidence>
<dbReference type="GO" id="GO:0033743">
    <property type="term" value="F:peptide-methionine (R)-S-oxide reductase activity"/>
    <property type="evidence" value="ECO:0007669"/>
    <property type="project" value="UniProtKB-UniRule"/>
</dbReference>
<accession>A0A1F6T4N9</accession>